<dbReference type="Proteomes" id="UP000091956">
    <property type="component" value="Unassembled WGS sequence"/>
</dbReference>
<feature type="region of interest" description="Disordered" evidence="4">
    <location>
        <begin position="586"/>
        <end position="611"/>
    </location>
</feature>
<evidence type="ECO:0000256" key="1">
    <source>
        <dbReference type="ARBA" id="ARBA00022574"/>
    </source>
</evidence>
<keyword evidence="2" id="KW-0677">Repeat</keyword>
<dbReference type="Pfam" id="PF00400">
    <property type="entry name" value="WD40"/>
    <property type="match status" value="4"/>
</dbReference>
<evidence type="ECO:0000256" key="2">
    <source>
        <dbReference type="ARBA" id="ARBA00022737"/>
    </source>
</evidence>
<feature type="compositionally biased region" description="Gly residues" evidence="4">
    <location>
        <begin position="777"/>
        <end position="790"/>
    </location>
</feature>
<feature type="compositionally biased region" description="Acidic residues" evidence="4">
    <location>
        <begin position="160"/>
        <end position="172"/>
    </location>
</feature>
<feature type="compositionally biased region" description="Basic residues" evidence="4">
    <location>
        <begin position="651"/>
        <end position="661"/>
    </location>
</feature>
<dbReference type="PROSITE" id="PS50082">
    <property type="entry name" value="WD_REPEATS_2"/>
    <property type="match status" value="3"/>
</dbReference>
<feature type="region of interest" description="Disordered" evidence="4">
    <location>
        <begin position="236"/>
        <end position="261"/>
    </location>
</feature>
<evidence type="ECO:0000313" key="5">
    <source>
        <dbReference type="EMBL" id="OBT98855.1"/>
    </source>
</evidence>
<proteinExistence type="predicted"/>
<keyword evidence="1 3" id="KW-0853">WD repeat</keyword>
<evidence type="ECO:0000313" key="6">
    <source>
        <dbReference type="Proteomes" id="UP000091956"/>
    </source>
</evidence>
<dbReference type="AlphaFoldDB" id="A0A1B8GSQ6"/>
<sequence>MADAVPVIRVLDGRGEEGGGGSVKGGVGGASSGSEGNAASRKSPSIGSKAMRSPTIRSGNTKSAAAGGKTSSAAIDPLSHHILKRTNTENTIPHRMRTANVADSPKNEVVTPASETGAGGGTARSAATEGSREEGAPQREKKKVSFLSRFSIGKKKGMDADADDDDDDESEQGDLRTEGMNAQAYAGAARSASGFMPQHKEPPRYIKVRARYKREREFNRMFLAQELCGTKNPVAAGEEKEKTVPDVPPGSRPTSREQHGGAVWTTEFSLDGKYLAAAGQDTVVRVWSVIATAGERAAHEAEEEQSEGHGAPLSAPVFRSKPVREFEGHGATVLDLSWSKNNFLLSSSMDKTVRLWHVSRAECLCTFKHRDFVTSIAFHPRDDRFFLAGSLDSVLRLWSIPDKAVAFWNQLPDLITAVAFTPDGRTAMAGVLSGLCLFYETEGLKYHTQIHVRSSRGRNAKGSKITGIRTATTPDGDVQILVSSNDSRVRLYALRDKSLAAKFRGHVNAVSQIRASFSDDGRYVICASEDRRTYIWSTGAGEEGARAPVEFFASHAGAVTTSVLAPAGTRALLAMSGDPVYDICDPPPVTLRSRAEGTRRPTGPGGRHSAHKEGNIVITADLGGGIKVFRQDCAGGKRRAEVWETGSMLSSRRRGRGHIGRKSTESGTGLRVRTGTGLTEEREQSEEIMQWASEIQTPASSEADGLGSIRSMRTATTGTGTTVGADTPSVRSERSVSPGVVRRERAGPGASLAPGRNTEPAPGGLLPTPSFSLKLARGGGSGGGGGGGGWWKSDRGSEGSKG</sequence>
<reference evidence="6" key="2">
    <citation type="journal article" date="2018" name="Nat. Commun.">
        <title>Extreme sensitivity to ultraviolet light in the fungal pathogen causing white-nose syndrome of bats.</title>
        <authorList>
            <person name="Palmer J.M."/>
            <person name="Drees K.P."/>
            <person name="Foster J.T."/>
            <person name="Lindner D.L."/>
        </authorList>
    </citation>
    <scope>NUCLEOTIDE SEQUENCE [LARGE SCALE GENOMIC DNA]</scope>
    <source>
        <strain evidence="6">UAMH 10579</strain>
    </source>
</reference>
<dbReference type="OrthoDB" id="1932312at2759"/>
<gene>
    <name evidence="5" type="ORF">VE01_03324</name>
</gene>
<evidence type="ECO:0000256" key="4">
    <source>
        <dbReference type="SAM" id="MobiDB-lite"/>
    </source>
</evidence>
<reference evidence="5 6" key="1">
    <citation type="submission" date="2016-03" db="EMBL/GenBank/DDBJ databases">
        <title>Comparative genomics of Pseudogymnoascus destructans, the fungus causing white-nose syndrome of bats.</title>
        <authorList>
            <person name="Palmer J.M."/>
            <person name="Drees K.P."/>
            <person name="Foster J.T."/>
            <person name="Lindner D.L."/>
        </authorList>
    </citation>
    <scope>NUCLEOTIDE SEQUENCE [LARGE SCALE GENOMIC DNA]</scope>
    <source>
        <strain evidence="5 6">UAMH 10579</strain>
    </source>
</reference>
<protein>
    <submittedName>
        <fullName evidence="5">Uncharacterized protein</fullName>
    </submittedName>
</protein>
<feature type="compositionally biased region" description="Low complexity" evidence="4">
    <location>
        <begin position="61"/>
        <end position="74"/>
    </location>
</feature>
<dbReference type="InterPro" id="IPR001680">
    <property type="entry name" value="WD40_rpt"/>
</dbReference>
<dbReference type="PANTHER" id="PTHR14221:SF0">
    <property type="entry name" value="WD REPEAT-CONTAINING PROTEIN 44"/>
    <property type="match status" value="1"/>
</dbReference>
<organism evidence="5 6">
    <name type="scientific">Pseudogymnoascus verrucosus</name>
    <dbReference type="NCBI Taxonomy" id="342668"/>
    <lineage>
        <taxon>Eukaryota</taxon>
        <taxon>Fungi</taxon>
        <taxon>Dikarya</taxon>
        <taxon>Ascomycota</taxon>
        <taxon>Pezizomycotina</taxon>
        <taxon>Leotiomycetes</taxon>
        <taxon>Thelebolales</taxon>
        <taxon>Thelebolaceae</taxon>
        <taxon>Pseudogymnoascus</taxon>
    </lineage>
</organism>
<dbReference type="Gene3D" id="2.130.10.10">
    <property type="entry name" value="YVTN repeat-like/Quinoprotein amine dehydrogenase"/>
    <property type="match status" value="1"/>
</dbReference>
<dbReference type="SUPFAM" id="SSF50978">
    <property type="entry name" value="WD40 repeat-like"/>
    <property type="match status" value="1"/>
</dbReference>
<dbReference type="PANTHER" id="PTHR14221">
    <property type="entry name" value="WD REPEAT DOMAIN 44"/>
    <property type="match status" value="1"/>
</dbReference>
<keyword evidence="6" id="KW-1185">Reference proteome</keyword>
<evidence type="ECO:0000256" key="3">
    <source>
        <dbReference type="PROSITE-ProRule" id="PRU00221"/>
    </source>
</evidence>
<dbReference type="STRING" id="342668.A0A1B8GSQ6"/>
<feature type="compositionally biased region" description="Low complexity" evidence="4">
    <location>
        <begin position="667"/>
        <end position="678"/>
    </location>
</feature>
<dbReference type="InterPro" id="IPR015943">
    <property type="entry name" value="WD40/YVTN_repeat-like_dom_sf"/>
</dbReference>
<feature type="compositionally biased region" description="Gly residues" evidence="4">
    <location>
        <begin position="18"/>
        <end position="31"/>
    </location>
</feature>
<dbReference type="InterPro" id="IPR040324">
    <property type="entry name" value="WDR44/Dgr2"/>
</dbReference>
<feature type="compositionally biased region" description="Basic and acidic residues" evidence="4">
    <location>
        <begin position="130"/>
        <end position="139"/>
    </location>
</feature>
<feature type="compositionally biased region" description="Low complexity" evidence="4">
    <location>
        <begin position="714"/>
        <end position="727"/>
    </location>
</feature>
<feature type="repeat" description="WD" evidence="3">
    <location>
        <begin position="326"/>
        <end position="366"/>
    </location>
</feature>
<dbReference type="EMBL" id="KV460215">
    <property type="protein sequence ID" value="OBT98855.1"/>
    <property type="molecule type" value="Genomic_DNA"/>
</dbReference>
<feature type="compositionally biased region" description="Basic and acidic residues" evidence="4">
    <location>
        <begin position="792"/>
        <end position="802"/>
    </location>
</feature>
<feature type="repeat" description="WD" evidence="3">
    <location>
        <begin position="366"/>
        <end position="400"/>
    </location>
</feature>
<dbReference type="PRINTS" id="PR00320">
    <property type="entry name" value="GPROTEINBRPT"/>
</dbReference>
<feature type="region of interest" description="Disordered" evidence="4">
    <location>
        <begin position="713"/>
        <end position="802"/>
    </location>
</feature>
<feature type="repeat" description="WD" evidence="3">
    <location>
        <begin position="256"/>
        <end position="289"/>
    </location>
</feature>
<dbReference type="RefSeq" id="XP_018132588.1">
    <property type="nucleotide sequence ID" value="XM_018272819.2"/>
</dbReference>
<feature type="region of interest" description="Disordered" evidence="4">
    <location>
        <begin position="648"/>
        <end position="683"/>
    </location>
</feature>
<dbReference type="InterPro" id="IPR036322">
    <property type="entry name" value="WD40_repeat_dom_sf"/>
</dbReference>
<dbReference type="PROSITE" id="PS50294">
    <property type="entry name" value="WD_REPEATS_REGION"/>
    <property type="match status" value="3"/>
</dbReference>
<feature type="region of interest" description="Disordered" evidence="4">
    <location>
        <begin position="1"/>
        <end position="175"/>
    </location>
</feature>
<dbReference type="SMART" id="SM00320">
    <property type="entry name" value="WD40"/>
    <property type="match status" value="5"/>
</dbReference>
<dbReference type="CDD" id="cd00200">
    <property type="entry name" value="WD40"/>
    <property type="match status" value="1"/>
</dbReference>
<dbReference type="InterPro" id="IPR020472">
    <property type="entry name" value="WD40_PAC1"/>
</dbReference>
<dbReference type="GeneID" id="28836710"/>
<name>A0A1B8GSQ6_9PEZI</name>
<accession>A0A1B8GSQ6</accession>